<proteinExistence type="predicted"/>
<reference evidence="1" key="1">
    <citation type="submission" date="2018-02" db="EMBL/GenBank/DDBJ databases">
        <title>Rhizophora mucronata_Transcriptome.</title>
        <authorList>
            <person name="Meera S.P."/>
            <person name="Sreeshan A."/>
            <person name="Augustine A."/>
        </authorList>
    </citation>
    <scope>NUCLEOTIDE SEQUENCE</scope>
    <source>
        <tissue evidence="1">Leaf</tissue>
    </source>
</reference>
<dbReference type="EMBL" id="GGEC01087475">
    <property type="protein sequence ID" value="MBX67959.1"/>
    <property type="molecule type" value="Transcribed_RNA"/>
</dbReference>
<evidence type="ECO:0000313" key="1">
    <source>
        <dbReference type="EMBL" id="MBX67959.1"/>
    </source>
</evidence>
<protein>
    <submittedName>
        <fullName evidence="1">Pentatricopeptide repeat-containing protein At3g22670-like</fullName>
    </submittedName>
</protein>
<sequence>MFFHLIQSLSCIIKHPGFAIPMYQNIENVRIHRYTILKLYKHRLSMLNTTLFNQCIHQYIQSFHVLPYTKLFHSPKCLNRIFISASSGKAPHDLSHCNQRNKPF</sequence>
<dbReference type="AlphaFoldDB" id="A0A2P2QLT6"/>
<accession>A0A2P2QLT6</accession>
<name>A0A2P2QLT6_RHIMU</name>
<organism evidence="1">
    <name type="scientific">Rhizophora mucronata</name>
    <name type="common">Asiatic mangrove</name>
    <dbReference type="NCBI Taxonomy" id="61149"/>
    <lineage>
        <taxon>Eukaryota</taxon>
        <taxon>Viridiplantae</taxon>
        <taxon>Streptophyta</taxon>
        <taxon>Embryophyta</taxon>
        <taxon>Tracheophyta</taxon>
        <taxon>Spermatophyta</taxon>
        <taxon>Magnoliopsida</taxon>
        <taxon>eudicotyledons</taxon>
        <taxon>Gunneridae</taxon>
        <taxon>Pentapetalae</taxon>
        <taxon>rosids</taxon>
        <taxon>fabids</taxon>
        <taxon>Malpighiales</taxon>
        <taxon>Rhizophoraceae</taxon>
        <taxon>Rhizophora</taxon>
    </lineage>
</organism>